<evidence type="ECO:0000313" key="3">
    <source>
        <dbReference type="EMBL" id="STZ76975.1"/>
    </source>
</evidence>
<accession>A0A378UI47</accession>
<dbReference type="SUPFAM" id="SSF82771">
    <property type="entry name" value="GIY-YIG endonuclease"/>
    <property type="match status" value="1"/>
</dbReference>
<dbReference type="InterPro" id="IPR000305">
    <property type="entry name" value="GIY-YIG_endonuc"/>
</dbReference>
<evidence type="ECO:0000313" key="4">
    <source>
        <dbReference type="Proteomes" id="UP000254651"/>
    </source>
</evidence>
<organism evidence="3 4">
    <name type="scientific">Bergeriella denitrificans</name>
    <name type="common">Neisseria denitrificans</name>
    <dbReference type="NCBI Taxonomy" id="494"/>
    <lineage>
        <taxon>Bacteria</taxon>
        <taxon>Pseudomonadati</taxon>
        <taxon>Pseudomonadota</taxon>
        <taxon>Betaproteobacteria</taxon>
        <taxon>Neisseriales</taxon>
        <taxon>Neisseriaceae</taxon>
        <taxon>Bergeriella</taxon>
    </lineage>
</organism>
<evidence type="ECO:0000256" key="1">
    <source>
        <dbReference type="ARBA" id="ARBA00007435"/>
    </source>
</evidence>
<dbReference type="RefSeq" id="WP_066080551.1">
    <property type="nucleotide sequence ID" value="NZ_CP181246.1"/>
</dbReference>
<dbReference type="InterPro" id="IPR035901">
    <property type="entry name" value="GIY-YIG_endonuc_sf"/>
</dbReference>
<keyword evidence="3" id="KW-0255">Endonuclease</keyword>
<dbReference type="CDD" id="cd10456">
    <property type="entry name" value="GIY-YIG_UPF0213"/>
    <property type="match status" value="1"/>
</dbReference>
<keyword evidence="3" id="KW-0378">Hydrolase</keyword>
<dbReference type="EMBL" id="UGQS01000002">
    <property type="protein sequence ID" value="STZ76975.1"/>
    <property type="molecule type" value="Genomic_DNA"/>
</dbReference>
<name>A0A378UI47_BERDE</name>
<dbReference type="PANTHER" id="PTHR34477">
    <property type="entry name" value="UPF0213 PROTEIN YHBQ"/>
    <property type="match status" value="1"/>
</dbReference>
<keyword evidence="4" id="KW-1185">Reference proteome</keyword>
<dbReference type="Pfam" id="PF01541">
    <property type="entry name" value="GIY-YIG"/>
    <property type="match status" value="1"/>
</dbReference>
<gene>
    <name evidence="3" type="ORF">NCTC10295_01768</name>
</gene>
<evidence type="ECO:0000259" key="2">
    <source>
        <dbReference type="PROSITE" id="PS50164"/>
    </source>
</evidence>
<dbReference type="Proteomes" id="UP000254651">
    <property type="component" value="Unassembled WGS sequence"/>
</dbReference>
<comment type="similarity">
    <text evidence="1">Belongs to the UPF0213 family.</text>
</comment>
<proteinExistence type="inferred from homology"/>
<dbReference type="InterPro" id="IPR050190">
    <property type="entry name" value="UPF0213_domain"/>
</dbReference>
<dbReference type="AlphaFoldDB" id="A0A378UI47"/>
<keyword evidence="3" id="KW-0540">Nuclease</keyword>
<feature type="domain" description="GIY-YIG" evidence="2">
    <location>
        <begin position="9"/>
        <end position="87"/>
    </location>
</feature>
<sequence length="97" mass="10730">MDTPRPTQPNWCVYLILCRNGSLYCGISNRPAARFTAHLQGKGAKYTRTSPPLAMRIVSDGLDKSTALKREAEIKKLPTIKKRDLWAAAEATEVTAV</sequence>
<protein>
    <submittedName>
        <fullName evidence="3">Putative endonuclease</fullName>
    </submittedName>
</protein>
<dbReference type="GO" id="GO:0004519">
    <property type="term" value="F:endonuclease activity"/>
    <property type="evidence" value="ECO:0007669"/>
    <property type="project" value="UniProtKB-KW"/>
</dbReference>
<dbReference type="Gene3D" id="3.40.1440.10">
    <property type="entry name" value="GIY-YIG endonuclease"/>
    <property type="match status" value="1"/>
</dbReference>
<reference evidence="3 4" key="1">
    <citation type="submission" date="2018-06" db="EMBL/GenBank/DDBJ databases">
        <authorList>
            <consortium name="Pathogen Informatics"/>
            <person name="Doyle S."/>
        </authorList>
    </citation>
    <scope>NUCLEOTIDE SEQUENCE [LARGE SCALE GENOMIC DNA]</scope>
    <source>
        <strain evidence="3 4">NCTC10295</strain>
    </source>
</reference>
<dbReference type="PANTHER" id="PTHR34477:SF1">
    <property type="entry name" value="UPF0213 PROTEIN YHBQ"/>
    <property type="match status" value="1"/>
</dbReference>
<dbReference type="PROSITE" id="PS50164">
    <property type="entry name" value="GIY_YIG"/>
    <property type="match status" value="1"/>
</dbReference>